<feature type="transmembrane region" description="Helical" evidence="1">
    <location>
        <begin position="386"/>
        <end position="410"/>
    </location>
</feature>
<comment type="caution">
    <text evidence="2">The sequence shown here is derived from an EMBL/GenBank/DDBJ whole genome shotgun (WGS) entry which is preliminary data.</text>
</comment>
<feature type="transmembrane region" description="Helical" evidence="1">
    <location>
        <begin position="12"/>
        <end position="32"/>
    </location>
</feature>
<dbReference type="Gene3D" id="3.30.2090.10">
    <property type="entry name" value="Multidrug efflux transporter AcrB TolC docking domain, DN and DC subdomains"/>
    <property type="match status" value="2"/>
</dbReference>
<dbReference type="OrthoDB" id="9758940at2"/>
<feature type="transmembrane region" description="Helical" evidence="1">
    <location>
        <begin position="914"/>
        <end position="935"/>
    </location>
</feature>
<dbReference type="GO" id="GO:0005886">
    <property type="term" value="C:plasma membrane"/>
    <property type="evidence" value="ECO:0007669"/>
    <property type="project" value="TreeGrafter"/>
</dbReference>
<feature type="transmembrane region" description="Helical" evidence="1">
    <location>
        <begin position="888"/>
        <end position="908"/>
    </location>
</feature>
<feature type="transmembrane region" description="Helical" evidence="1">
    <location>
        <begin position="991"/>
        <end position="1017"/>
    </location>
</feature>
<organism evidence="2 3">
    <name type="scientific">Acetobacteroides hydrogenigenes</name>
    <dbReference type="NCBI Taxonomy" id="979970"/>
    <lineage>
        <taxon>Bacteria</taxon>
        <taxon>Pseudomonadati</taxon>
        <taxon>Bacteroidota</taxon>
        <taxon>Bacteroidia</taxon>
        <taxon>Bacteroidales</taxon>
        <taxon>Rikenellaceae</taxon>
        <taxon>Acetobacteroides</taxon>
    </lineage>
</organism>
<feature type="transmembrane region" description="Helical" evidence="1">
    <location>
        <begin position="431"/>
        <end position="451"/>
    </location>
</feature>
<keyword evidence="3" id="KW-1185">Reference proteome</keyword>
<dbReference type="Proteomes" id="UP000294830">
    <property type="component" value="Unassembled WGS sequence"/>
</dbReference>
<dbReference type="PANTHER" id="PTHR32063">
    <property type="match status" value="1"/>
</dbReference>
<dbReference type="Gene3D" id="1.20.1640.10">
    <property type="entry name" value="Multidrug efflux transporter AcrB transmembrane domain"/>
    <property type="match status" value="2"/>
</dbReference>
<dbReference type="AlphaFoldDB" id="A0A4R2EV17"/>
<proteinExistence type="predicted"/>
<dbReference type="SUPFAM" id="SSF82866">
    <property type="entry name" value="Multidrug efflux transporter AcrB transmembrane domain"/>
    <property type="match status" value="2"/>
</dbReference>
<keyword evidence="1" id="KW-1133">Transmembrane helix</keyword>
<evidence type="ECO:0000313" key="2">
    <source>
        <dbReference type="EMBL" id="TCN70644.1"/>
    </source>
</evidence>
<dbReference type="PRINTS" id="PR00702">
    <property type="entry name" value="ACRIFLAVINRP"/>
</dbReference>
<dbReference type="EMBL" id="SLWB01000003">
    <property type="protein sequence ID" value="TCN70644.1"/>
    <property type="molecule type" value="Genomic_DNA"/>
</dbReference>
<sequence length="1046" mass="115321">MNITELSVKRLTIPIVIFTILALAGLFGYTMLNKELFPSMDIPVNAVMTVYPGAAPSEVENSVTKKVEDAVSAIEGIDKIKSYSFESVSMVLIEYKDGVNADLSLQECERKVNAIKNDLPENSEEPEFMKFDLNMFPIMSIASKSNIPDKEFYDLVDKEIKPRLQQIKGVAQVDIIGGNQREIEVKANVQKLEQYGISLLQIKQTIETANVDFPTGKVKDENNKLIVRLAGKFTNLDQIRNLVIKTTPTGSVVKISDVANVVDGIKKATKNTRINGQPALGLSIQKQPDGNAVNISKEVKEELTKFENEYSAKGLKFIIASDTSDFTKEAVDGVMFDLLFAIILVSVTMLLFLHTFRNLIFIFISIPTSIISTFIFFHLFGFSLNLLTLLALSIVVGAIVDDAIVILENIYRHLEMGKTRWRASLDAAKELGLTVTSITIVLIAVFLPIGLTGGVTGQLLRSFSLVIVISILLSLLVSFTLVPLLTSRFGKLKEFNRAKIFDRFLLSFERLIEKAKDLIISATQWSLKHKIAIIGIATAMLFGSFALVSKGFIQTEFMDTGDQGEFIMAMELDRSSTLEQTNNTCLVIEKKMLEHPEIKHIYTKVGSKGGSISILETPYCAEFIVKMVPKDKRKLSAKLFAKKLQNELNSTFPGPKFKVEEISMMGNTATPIEIYVQGSNFDKVKEYSEVVTKELRSIQGTSDVESSIENGDKEVVVKFDREKLARLGLTIGEIGAQMYMSYEGNRDLKYRDGNNEYDLLIALDEFDRKSKSDVENISFVNRSGQLVKLSQVADICESESPSTLNRYNRMPSVRISGNLIGKTIGTVGEEIKAKLAKTNMPAGVNVIYAGDMERQGESFASLLIALAASIIFMYLIMVALYDSFVYPMVVMLSLPLSIIGALLALALAGKSLSLFSIMGIIMLMGLVAKNAILVVDFANGLQEKGENPVKAVLDATAVRFRPILMTNLALIVGLLPIALAAGAGAEWKSGLGWVLVGGLSSSMILSYIIVPVLYVILDKMVKKSKKSNDLIPTEIVSKGQFEEVKN</sequence>
<dbReference type="SUPFAM" id="SSF82714">
    <property type="entry name" value="Multidrug efflux transporter AcrB TolC docking domain, DN and DC subdomains"/>
    <property type="match status" value="2"/>
</dbReference>
<feature type="transmembrane region" description="Helical" evidence="1">
    <location>
        <begin position="968"/>
        <end position="985"/>
    </location>
</feature>
<gene>
    <name evidence="2" type="ORF">CLV25_103164</name>
</gene>
<keyword evidence="1" id="KW-0812">Transmembrane</keyword>
<dbReference type="Gene3D" id="3.30.70.1440">
    <property type="entry name" value="Multidrug efflux transporter AcrB pore domain"/>
    <property type="match status" value="1"/>
</dbReference>
<keyword evidence="1" id="KW-0472">Membrane</keyword>
<dbReference type="InterPro" id="IPR027463">
    <property type="entry name" value="AcrB_DN_DC_subdom"/>
</dbReference>
<dbReference type="PANTHER" id="PTHR32063:SF0">
    <property type="entry name" value="SWARMING MOTILITY PROTEIN SWRC"/>
    <property type="match status" value="1"/>
</dbReference>
<dbReference type="SUPFAM" id="SSF82693">
    <property type="entry name" value="Multidrug efflux transporter AcrB pore domain, PN1, PN2, PC1 and PC2 subdomains"/>
    <property type="match status" value="3"/>
</dbReference>
<dbReference type="Pfam" id="PF00873">
    <property type="entry name" value="ACR_tran"/>
    <property type="match status" value="1"/>
</dbReference>
<feature type="transmembrane region" description="Helical" evidence="1">
    <location>
        <begin position="360"/>
        <end position="380"/>
    </location>
</feature>
<evidence type="ECO:0000256" key="1">
    <source>
        <dbReference type="SAM" id="Phobius"/>
    </source>
</evidence>
<feature type="transmembrane region" description="Helical" evidence="1">
    <location>
        <begin position="859"/>
        <end position="881"/>
    </location>
</feature>
<dbReference type="GO" id="GO:0042910">
    <property type="term" value="F:xenobiotic transmembrane transporter activity"/>
    <property type="evidence" value="ECO:0007669"/>
    <property type="project" value="TreeGrafter"/>
</dbReference>
<feature type="transmembrane region" description="Helical" evidence="1">
    <location>
        <begin position="463"/>
        <end position="485"/>
    </location>
</feature>
<name>A0A4R2EV17_9BACT</name>
<protein>
    <submittedName>
        <fullName evidence="2">Hydrophobe/amphiphile efflux-1 (HAE1) family protein</fullName>
    </submittedName>
</protein>
<dbReference type="Gene3D" id="3.30.70.1430">
    <property type="entry name" value="Multidrug efflux transporter AcrB pore domain"/>
    <property type="match status" value="2"/>
</dbReference>
<feature type="transmembrane region" description="Helical" evidence="1">
    <location>
        <begin position="531"/>
        <end position="553"/>
    </location>
</feature>
<dbReference type="InterPro" id="IPR001036">
    <property type="entry name" value="Acrflvin-R"/>
</dbReference>
<dbReference type="Gene3D" id="3.30.70.1320">
    <property type="entry name" value="Multidrug efflux transporter AcrB pore domain like"/>
    <property type="match status" value="1"/>
</dbReference>
<reference evidence="2 3" key="1">
    <citation type="submission" date="2019-03" db="EMBL/GenBank/DDBJ databases">
        <title>Genomic Encyclopedia of Archaeal and Bacterial Type Strains, Phase II (KMG-II): from individual species to whole genera.</title>
        <authorList>
            <person name="Goeker M."/>
        </authorList>
    </citation>
    <scope>NUCLEOTIDE SEQUENCE [LARGE SCALE GENOMIC DNA]</scope>
    <source>
        <strain evidence="2 3">RL-C</strain>
    </source>
</reference>
<dbReference type="RefSeq" id="WP_131838502.1">
    <property type="nucleotide sequence ID" value="NZ_SLWB01000003.1"/>
</dbReference>
<feature type="transmembrane region" description="Helical" evidence="1">
    <location>
        <begin position="334"/>
        <end position="353"/>
    </location>
</feature>
<accession>A0A4R2EV17</accession>
<evidence type="ECO:0000313" key="3">
    <source>
        <dbReference type="Proteomes" id="UP000294830"/>
    </source>
</evidence>